<evidence type="ECO:0000313" key="3">
    <source>
        <dbReference type="EMBL" id="MDZ5759999.1"/>
    </source>
</evidence>
<dbReference type="PANTHER" id="PTHR48100:SF1">
    <property type="entry name" value="HISTIDINE PHOSPHATASE FAMILY PROTEIN-RELATED"/>
    <property type="match status" value="1"/>
</dbReference>
<dbReference type="GO" id="GO:0005737">
    <property type="term" value="C:cytoplasm"/>
    <property type="evidence" value="ECO:0007669"/>
    <property type="project" value="TreeGrafter"/>
</dbReference>
<dbReference type="RefSeq" id="WP_322809539.1">
    <property type="nucleotide sequence ID" value="NZ_JAVBVO010000004.1"/>
</dbReference>
<dbReference type="SMART" id="SM00855">
    <property type="entry name" value="PGAM"/>
    <property type="match status" value="1"/>
</dbReference>
<gene>
    <name evidence="3" type="ORF">RAK27_15150</name>
</gene>
<dbReference type="Proteomes" id="UP001290462">
    <property type="component" value="Unassembled WGS sequence"/>
</dbReference>
<dbReference type="EMBL" id="JAVBVO010000004">
    <property type="protein sequence ID" value="MDZ5759999.1"/>
    <property type="molecule type" value="Genomic_DNA"/>
</dbReference>
<evidence type="ECO:0000256" key="1">
    <source>
        <dbReference type="PIRSR" id="PIRSR613078-1"/>
    </source>
</evidence>
<proteinExistence type="predicted"/>
<dbReference type="Gene3D" id="3.40.50.1240">
    <property type="entry name" value="Phosphoglycerate mutase-like"/>
    <property type="match status" value="1"/>
</dbReference>
<accession>A0AAW9JXI5</accession>
<evidence type="ECO:0000256" key="2">
    <source>
        <dbReference type="PIRSR" id="PIRSR613078-2"/>
    </source>
</evidence>
<feature type="binding site" evidence="2">
    <location>
        <begin position="8"/>
        <end position="15"/>
    </location>
    <ligand>
        <name>substrate</name>
    </ligand>
</feature>
<dbReference type="InterPro" id="IPR050275">
    <property type="entry name" value="PGM_Phosphatase"/>
</dbReference>
<protein>
    <submittedName>
        <fullName evidence="3">Histidine phosphatase family protein</fullName>
        <ecNumber evidence="3">3.1.3.-</ecNumber>
    </submittedName>
</protein>
<reference evidence="3" key="1">
    <citation type="submission" date="2023-08" db="EMBL/GenBank/DDBJ databases">
        <title>Genomic characterization of piscicolin 126 produced by Carnobacterium maltaromaticum CM22 strain isolated from salmon (Salmo salar).</title>
        <authorList>
            <person name="Gonzalez-Gragera E."/>
            <person name="Garcia-Lopez J.D."/>
            <person name="Teso-Perez C."/>
            <person name="Gimenez-Hernandez I."/>
            <person name="Peralta-Sanchez J.M."/>
            <person name="Valdivia E."/>
            <person name="Montalban-Lopez M."/>
            <person name="Martin-Platero A.M."/>
            <person name="Banos A."/>
            <person name="Martinez-Bueno M."/>
        </authorList>
    </citation>
    <scope>NUCLEOTIDE SEQUENCE</scope>
    <source>
        <strain evidence="3">CM22</strain>
    </source>
</reference>
<dbReference type="PANTHER" id="PTHR48100">
    <property type="entry name" value="BROAD-SPECIFICITY PHOSPHATASE YOR283W-RELATED"/>
    <property type="match status" value="1"/>
</dbReference>
<organism evidence="3 4">
    <name type="scientific">Carnobacterium maltaromaticum</name>
    <name type="common">Carnobacterium piscicola</name>
    <dbReference type="NCBI Taxonomy" id="2751"/>
    <lineage>
        <taxon>Bacteria</taxon>
        <taxon>Bacillati</taxon>
        <taxon>Bacillota</taxon>
        <taxon>Bacilli</taxon>
        <taxon>Lactobacillales</taxon>
        <taxon>Carnobacteriaceae</taxon>
        <taxon>Carnobacterium</taxon>
    </lineage>
</organism>
<comment type="caution">
    <text evidence="3">The sequence shown here is derived from an EMBL/GenBank/DDBJ whole genome shotgun (WGS) entry which is preliminary data.</text>
</comment>
<dbReference type="SUPFAM" id="SSF53254">
    <property type="entry name" value="Phosphoglycerate mutase-like"/>
    <property type="match status" value="1"/>
</dbReference>
<dbReference type="CDD" id="cd07067">
    <property type="entry name" value="HP_PGM_like"/>
    <property type="match status" value="1"/>
</dbReference>
<evidence type="ECO:0000313" key="4">
    <source>
        <dbReference type="Proteomes" id="UP001290462"/>
    </source>
</evidence>
<feature type="active site" description="Tele-phosphohistidine intermediate" evidence="1">
    <location>
        <position position="9"/>
    </location>
</feature>
<dbReference type="Pfam" id="PF00300">
    <property type="entry name" value="His_Phos_1"/>
    <property type="match status" value="1"/>
</dbReference>
<dbReference type="InterPro" id="IPR013078">
    <property type="entry name" value="His_Pase_superF_clade-1"/>
</dbReference>
<name>A0AAW9JXI5_CARML</name>
<dbReference type="AlphaFoldDB" id="A0AAW9JXI5"/>
<sequence length="210" mass="23645">MAKLYFVRHGKTEWNLEGRFQGGYGDSALLEEAIEAAKETGKRLSEISFAHVYTSPQKRAKDTAEYIIEESRLNLPLTEVDGLREIGFGDWEGQPFSYAEENHLEAYINLKAHPEKYDPSAFNGETYEELIERSQKAVEKAVANHPGEDLLFVAHGVTLLTIMHTLIGKETGDIRSKGLLSNTSISILEIDEKAEYSIVSWNDTTHLEVK</sequence>
<dbReference type="InterPro" id="IPR029033">
    <property type="entry name" value="His_PPase_superfam"/>
</dbReference>
<keyword evidence="3" id="KW-0378">Hydrolase</keyword>
<feature type="active site" description="Proton donor/acceptor" evidence="1">
    <location>
        <position position="85"/>
    </location>
</feature>
<feature type="binding site" evidence="2">
    <location>
        <position position="59"/>
    </location>
    <ligand>
        <name>substrate</name>
    </ligand>
</feature>
<dbReference type="GO" id="GO:0016791">
    <property type="term" value="F:phosphatase activity"/>
    <property type="evidence" value="ECO:0007669"/>
    <property type="project" value="TreeGrafter"/>
</dbReference>
<dbReference type="EC" id="3.1.3.-" evidence="3"/>